<protein>
    <recommendedName>
        <fullName evidence="3 9">Guanylate kinase</fullName>
        <ecNumber evidence="2 9">2.7.4.8</ecNumber>
    </recommendedName>
    <alternativeName>
        <fullName evidence="8 9">GMP kinase</fullName>
    </alternativeName>
</protein>
<comment type="catalytic activity">
    <reaction evidence="9">
        <text>GMP + ATP = GDP + ADP</text>
        <dbReference type="Rhea" id="RHEA:20780"/>
        <dbReference type="ChEBI" id="CHEBI:30616"/>
        <dbReference type="ChEBI" id="CHEBI:58115"/>
        <dbReference type="ChEBI" id="CHEBI:58189"/>
        <dbReference type="ChEBI" id="CHEBI:456216"/>
        <dbReference type="EC" id="2.7.4.8"/>
    </reaction>
</comment>
<comment type="subcellular location">
    <subcellularLocation>
        <location evidence="9">Cytoplasm</location>
    </subcellularLocation>
</comment>
<evidence type="ECO:0000259" key="10">
    <source>
        <dbReference type="PROSITE" id="PS50052"/>
    </source>
</evidence>
<gene>
    <name evidence="9" type="primary">gmk</name>
    <name evidence="11" type="ORF">B9G39_00915</name>
</gene>
<comment type="caution">
    <text evidence="11">The sequence shown here is derived from an EMBL/GenBank/DDBJ whole genome shotgun (WGS) entry which is preliminary data.</text>
</comment>
<dbReference type="InterPro" id="IPR008145">
    <property type="entry name" value="GK/Ca_channel_bsu"/>
</dbReference>
<keyword evidence="5 9" id="KW-0547">Nucleotide-binding</keyword>
<dbReference type="PANTHER" id="PTHR23117">
    <property type="entry name" value="GUANYLATE KINASE-RELATED"/>
    <property type="match status" value="1"/>
</dbReference>
<keyword evidence="6 9" id="KW-0418">Kinase</keyword>
<dbReference type="PROSITE" id="PS50052">
    <property type="entry name" value="GUANYLATE_KINASE_2"/>
    <property type="match status" value="1"/>
</dbReference>
<evidence type="ECO:0000256" key="6">
    <source>
        <dbReference type="ARBA" id="ARBA00022777"/>
    </source>
</evidence>
<dbReference type="EMBL" id="NDXW01000001">
    <property type="protein sequence ID" value="RDH42116.1"/>
    <property type="molecule type" value="Genomic_DNA"/>
</dbReference>
<dbReference type="NCBIfam" id="TIGR03263">
    <property type="entry name" value="guanyl_kin"/>
    <property type="match status" value="1"/>
</dbReference>
<dbReference type="InterPro" id="IPR008144">
    <property type="entry name" value="Guanylate_kin-like_dom"/>
</dbReference>
<keyword evidence="9" id="KW-0963">Cytoplasm</keyword>
<dbReference type="HAMAP" id="MF_00328">
    <property type="entry name" value="Guanylate_kinase"/>
    <property type="match status" value="1"/>
</dbReference>
<dbReference type="Pfam" id="PF00625">
    <property type="entry name" value="Guanylate_kin"/>
    <property type="match status" value="1"/>
</dbReference>
<dbReference type="InterPro" id="IPR027417">
    <property type="entry name" value="P-loop_NTPase"/>
</dbReference>
<organism evidence="11 12">
    <name type="scientific">Zooshikella ganghwensis</name>
    <dbReference type="NCBI Taxonomy" id="202772"/>
    <lineage>
        <taxon>Bacteria</taxon>
        <taxon>Pseudomonadati</taxon>
        <taxon>Pseudomonadota</taxon>
        <taxon>Gammaproteobacteria</taxon>
        <taxon>Oceanospirillales</taxon>
        <taxon>Zooshikellaceae</taxon>
        <taxon>Zooshikella</taxon>
    </lineage>
</organism>
<comment type="function">
    <text evidence="9">Essential for recycling GMP and indirectly, cGMP.</text>
</comment>
<feature type="binding site" evidence="9">
    <location>
        <begin position="12"/>
        <end position="19"/>
    </location>
    <ligand>
        <name>ATP</name>
        <dbReference type="ChEBI" id="CHEBI:30616"/>
    </ligand>
</feature>
<dbReference type="InterPro" id="IPR017665">
    <property type="entry name" value="Guanylate_kinase"/>
</dbReference>
<evidence type="ECO:0000256" key="4">
    <source>
        <dbReference type="ARBA" id="ARBA00022679"/>
    </source>
</evidence>
<dbReference type="Gene3D" id="3.30.63.10">
    <property type="entry name" value="Guanylate Kinase phosphate binding domain"/>
    <property type="match status" value="1"/>
</dbReference>
<evidence type="ECO:0000256" key="9">
    <source>
        <dbReference type="HAMAP-Rule" id="MF_00328"/>
    </source>
</evidence>
<dbReference type="FunFam" id="3.30.63.10:FF:000002">
    <property type="entry name" value="Guanylate kinase 1"/>
    <property type="match status" value="1"/>
</dbReference>
<proteinExistence type="inferred from homology"/>
<evidence type="ECO:0000313" key="11">
    <source>
        <dbReference type="EMBL" id="RDH42116.1"/>
    </source>
</evidence>
<dbReference type="PROSITE" id="PS00856">
    <property type="entry name" value="GUANYLATE_KINASE_1"/>
    <property type="match status" value="1"/>
</dbReference>
<evidence type="ECO:0000256" key="2">
    <source>
        <dbReference type="ARBA" id="ARBA00012961"/>
    </source>
</evidence>
<dbReference type="GO" id="GO:0004385">
    <property type="term" value="F:GMP kinase activity"/>
    <property type="evidence" value="ECO:0007669"/>
    <property type="project" value="UniProtKB-UniRule"/>
</dbReference>
<dbReference type="Gene3D" id="3.40.50.300">
    <property type="entry name" value="P-loop containing nucleotide triphosphate hydrolases"/>
    <property type="match status" value="1"/>
</dbReference>
<evidence type="ECO:0000256" key="1">
    <source>
        <dbReference type="ARBA" id="ARBA00005790"/>
    </source>
</evidence>
<dbReference type="SMART" id="SM00072">
    <property type="entry name" value="GuKc"/>
    <property type="match status" value="1"/>
</dbReference>
<dbReference type="SUPFAM" id="SSF52540">
    <property type="entry name" value="P-loop containing nucleoside triphosphate hydrolases"/>
    <property type="match status" value="1"/>
</dbReference>
<dbReference type="EC" id="2.7.4.8" evidence="2 9"/>
<evidence type="ECO:0000256" key="3">
    <source>
        <dbReference type="ARBA" id="ARBA00016296"/>
    </source>
</evidence>
<feature type="domain" description="Guanylate kinase-like" evidence="10">
    <location>
        <begin position="5"/>
        <end position="183"/>
    </location>
</feature>
<keyword evidence="4 9" id="KW-0808">Transferase</keyword>
<dbReference type="PANTHER" id="PTHR23117:SF13">
    <property type="entry name" value="GUANYLATE KINASE"/>
    <property type="match status" value="1"/>
</dbReference>
<dbReference type="CDD" id="cd00071">
    <property type="entry name" value="GMPK"/>
    <property type="match status" value="1"/>
</dbReference>
<name>A0A4P9VHY0_9GAMM</name>
<evidence type="ECO:0000256" key="5">
    <source>
        <dbReference type="ARBA" id="ARBA00022741"/>
    </source>
</evidence>
<keyword evidence="7 9" id="KW-0067">ATP-binding</keyword>
<evidence type="ECO:0000313" key="12">
    <source>
        <dbReference type="Proteomes" id="UP000257039"/>
    </source>
</evidence>
<evidence type="ECO:0000256" key="8">
    <source>
        <dbReference type="ARBA" id="ARBA00030128"/>
    </source>
</evidence>
<dbReference type="Proteomes" id="UP000257039">
    <property type="component" value="Unassembled WGS sequence"/>
</dbReference>
<dbReference type="GO" id="GO:0005829">
    <property type="term" value="C:cytosol"/>
    <property type="evidence" value="ECO:0007669"/>
    <property type="project" value="TreeGrafter"/>
</dbReference>
<dbReference type="GO" id="GO:0005524">
    <property type="term" value="F:ATP binding"/>
    <property type="evidence" value="ECO:0007669"/>
    <property type="project" value="UniProtKB-UniRule"/>
</dbReference>
<keyword evidence="12" id="KW-1185">Reference proteome</keyword>
<dbReference type="AlphaFoldDB" id="A0A4P9VHY0"/>
<evidence type="ECO:0000256" key="7">
    <source>
        <dbReference type="ARBA" id="ARBA00022840"/>
    </source>
</evidence>
<dbReference type="InterPro" id="IPR020590">
    <property type="entry name" value="Guanylate_kinase_CS"/>
</dbReference>
<reference evidence="11 12" key="1">
    <citation type="submission" date="2017-04" db="EMBL/GenBank/DDBJ databases">
        <title>Draft genome sequence of Zooshikella ganghwensis VG4 isolated from Red Sea sediments.</title>
        <authorList>
            <person name="Rehman Z."/>
            <person name="Alam I."/>
            <person name="Kamau A."/>
            <person name="Bajic V."/>
            <person name="Leiknes T."/>
        </authorList>
    </citation>
    <scope>NUCLEOTIDE SEQUENCE [LARGE SCALE GENOMIC DNA]</scope>
    <source>
        <strain evidence="11 12">VG4</strain>
    </source>
</reference>
<comment type="similarity">
    <text evidence="1 9">Belongs to the guanylate kinase family.</text>
</comment>
<sequence length="205" mass="23170">MNTQGSLYIISAPSGAGKSSLVAALVKSVPQIRVSVSYTTRAKRPGEEDGVNYNFITQAEFQQMLADGAFLEHAEVFGNYYGTSEQWVNEQLASGTDIILEIDWQGAQQVRRLRPDALCIFIMPPSREALLERLKTRGQDNDEVIARRMAEAESEMAHFVEYDYLIINDEFSQALSELETIVKSQRLKVDKQQLKHEQLLQKLLS</sequence>
<accession>A0A4P9VHY0</accession>